<keyword evidence="2" id="KW-1185">Reference proteome</keyword>
<evidence type="ECO:0000313" key="2">
    <source>
        <dbReference type="Proteomes" id="UP000790709"/>
    </source>
</evidence>
<protein>
    <submittedName>
        <fullName evidence="1">Uncharacterized protein</fullName>
    </submittedName>
</protein>
<proteinExistence type="predicted"/>
<dbReference type="Proteomes" id="UP000790709">
    <property type="component" value="Unassembled WGS sequence"/>
</dbReference>
<accession>A0ACB8BI62</accession>
<gene>
    <name evidence="1" type="ORF">BV22DRAFT_428402</name>
</gene>
<comment type="caution">
    <text evidence="1">The sequence shown here is derived from an EMBL/GenBank/DDBJ whole genome shotgun (WGS) entry which is preliminary data.</text>
</comment>
<evidence type="ECO:0000313" key="1">
    <source>
        <dbReference type="EMBL" id="KAH7925551.1"/>
    </source>
</evidence>
<name>A0ACB8BI62_9AGAM</name>
<sequence length="268" mass="29967">MLGRMPIDVVSRIFLQLDVIDLIRVQQVSKLCLEAIQERAVWSAAYRRSSSPRPPGPFSWQSTAYLRTNLVASEKVERNWPPCTTSQLSSRSITLSALDHHFGLILGRYLMVAGIENVHCYDLDSAEGSDHRMQHVYHTPRGSKIADFECVDVTAADGQFAFAICLEREDGPAAATVKISRIVIQEGMPVVFELVLKIVHAGPKLFGVQISPRALVGKGGSDDQDGYNKIWVMDIRTYRAYKLSPPQTSVRNYPGMERWSGIYTTHVC</sequence>
<organism evidence="1 2">
    <name type="scientific">Leucogyrophana mollusca</name>
    <dbReference type="NCBI Taxonomy" id="85980"/>
    <lineage>
        <taxon>Eukaryota</taxon>
        <taxon>Fungi</taxon>
        <taxon>Dikarya</taxon>
        <taxon>Basidiomycota</taxon>
        <taxon>Agaricomycotina</taxon>
        <taxon>Agaricomycetes</taxon>
        <taxon>Agaricomycetidae</taxon>
        <taxon>Boletales</taxon>
        <taxon>Boletales incertae sedis</taxon>
        <taxon>Leucogyrophana</taxon>
    </lineage>
</organism>
<reference evidence="1" key="1">
    <citation type="journal article" date="2021" name="New Phytol.">
        <title>Evolutionary innovations through gain and loss of genes in the ectomycorrhizal Boletales.</title>
        <authorList>
            <person name="Wu G."/>
            <person name="Miyauchi S."/>
            <person name="Morin E."/>
            <person name="Kuo A."/>
            <person name="Drula E."/>
            <person name="Varga T."/>
            <person name="Kohler A."/>
            <person name="Feng B."/>
            <person name="Cao Y."/>
            <person name="Lipzen A."/>
            <person name="Daum C."/>
            <person name="Hundley H."/>
            <person name="Pangilinan J."/>
            <person name="Johnson J."/>
            <person name="Barry K."/>
            <person name="LaButti K."/>
            <person name="Ng V."/>
            <person name="Ahrendt S."/>
            <person name="Min B."/>
            <person name="Choi I.G."/>
            <person name="Park H."/>
            <person name="Plett J.M."/>
            <person name="Magnuson J."/>
            <person name="Spatafora J.W."/>
            <person name="Nagy L.G."/>
            <person name="Henrissat B."/>
            <person name="Grigoriev I.V."/>
            <person name="Yang Z.L."/>
            <person name="Xu J."/>
            <person name="Martin F.M."/>
        </authorList>
    </citation>
    <scope>NUCLEOTIDE SEQUENCE</scope>
    <source>
        <strain evidence="1">KUC20120723A-06</strain>
    </source>
</reference>
<dbReference type="EMBL" id="MU266400">
    <property type="protein sequence ID" value="KAH7925551.1"/>
    <property type="molecule type" value="Genomic_DNA"/>
</dbReference>